<dbReference type="RefSeq" id="WP_085125187.1">
    <property type="nucleotide sequence ID" value="NZ_FWZX01000025.1"/>
</dbReference>
<keyword evidence="3" id="KW-0804">Transcription</keyword>
<reference evidence="5 6" key="1">
    <citation type="submission" date="2017-04" db="EMBL/GenBank/DDBJ databases">
        <authorList>
            <person name="Afonso C.L."/>
            <person name="Miller P.J."/>
            <person name="Scott M.A."/>
            <person name="Spackman E."/>
            <person name="Goraichik I."/>
            <person name="Dimitrov K.M."/>
            <person name="Suarez D.L."/>
            <person name="Swayne D.E."/>
        </authorList>
    </citation>
    <scope>NUCLEOTIDE SEQUENCE [LARGE SCALE GENOMIC DNA]</scope>
    <source>
        <strain evidence="5 6">USBA 355</strain>
    </source>
</reference>
<dbReference type="InterPro" id="IPR047057">
    <property type="entry name" value="MerR_fam"/>
</dbReference>
<dbReference type="Proteomes" id="UP000192917">
    <property type="component" value="Unassembled WGS sequence"/>
</dbReference>
<evidence type="ECO:0000256" key="2">
    <source>
        <dbReference type="ARBA" id="ARBA00023125"/>
    </source>
</evidence>
<proteinExistence type="predicted"/>
<evidence type="ECO:0000259" key="4">
    <source>
        <dbReference type="PROSITE" id="PS50937"/>
    </source>
</evidence>
<keyword evidence="2 5" id="KW-0238">DNA-binding</keyword>
<sequence length="150" mass="16817">MARDGRLTIGDLSRRTGCKVQTVRYYEQIGLLPEPERSEGNQRLYRQAHLDRLAFVRHGRELGFSLDAIRELLSLADRPSHSCEAADAIARSQLQQVENRIARLTSLKAELERMIEECRGGRVADCRVIEVLADHSQCLADSHPPAATAP</sequence>
<dbReference type="PRINTS" id="PR00040">
    <property type="entry name" value="HTHMERR"/>
</dbReference>
<protein>
    <submittedName>
        <fullName evidence="5">DNA-binding transcriptional regulator, MerR family</fullName>
    </submittedName>
</protein>
<dbReference type="AlphaFoldDB" id="A0A1Y6CMS4"/>
<dbReference type="GO" id="GO:0003700">
    <property type="term" value="F:DNA-binding transcription factor activity"/>
    <property type="evidence" value="ECO:0007669"/>
    <property type="project" value="InterPro"/>
</dbReference>
<dbReference type="PROSITE" id="PS50937">
    <property type="entry name" value="HTH_MERR_2"/>
    <property type="match status" value="1"/>
</dbReference>
<keyword evidence="6" id="KW-1185">Reference proteome</keyword>
<accession>A0A1Y6CMS4</accession>
<dbReference type="PANTHER" id="PTHR30204:SF92">
    <property type="entry name" value="HTH-TYPE TRANSCRIPTIONAL REGULATOR ZNTR"/>
    <property type="match status" value="1"/>
</dbReference>
<dbReference type="Pfam" id="PF09278">
    <property type="entry name" value="MerR-DNA-bind"/>
    <property type="match status" value="1"/>
</dbReference>
<evidence type="ECO:0000256" key="3">
    <source>
        <dbReference type="ARBA" id="ARBA00023163"/>
    </source>
</evidence>
<dbReference type="InterPro" id="IPR009061">
    <property type="entry name" value="DNA-bd_dom_put_sf"/>
</dbReference>
<dbReference type="EMBL" id="FWZX01000025">
    <property type="protein sequence ID" value="SMF64087.1"/>
    <property type="molecule type" value="Genomic_DNA"/>
</dbReference>
<dbReference type="PROSITE" id="PS00552">
    <property type="entry name" value="HTH_MERR_1"/>
    <property type="match status" value="1"/>
</dbReference>
<dbReference type="PANTHER" id="PTHR30204">
    <property type="entry name" value="REDOX-CYCLING DRUG-SENSING TRANSCRIPTIONAL ACTIVATOR SOXR"/>
    <property type="match status" value="1"/>
</dbReference>
<dbReference type="GO" id="GO:0003677">
    <property type="term" value="F:DNA binding"/>
    <property type="evidence" value="ECO:0007669"/>
    <property type="project" value="UniProtKB-KW"/>
</dbReference>
<dbReference type="CDD" id="cd04785">
    <property type="entry name" value="HTH_CadR-PbrR-like"/>
    <property type="match status" value="1"/>
</dbReference>
<dbReference type="SMART" id="SM00422">
    <property type="entry name" value="HTH_MERR"/>
    <property type="match status" value="1"/>
</dbReference>
<dbReference type="STRING" id="560819.SAMN05428998_12529"/>
<dbReference type="InterPro" id="IPR015358">
    <property type="entry name" value="Tscrpt_reg_MerR_DNA-bd"/>
</dbReference>
<evidence type="ECO:0000256" key="1">
    <source>
        <dbReference type="ARBA" id="ARBA00023015"/>
    </source>
</evidence>
<dbReference type="Gene3D" id="1.10.1660.10">
    <property type="match status" value="1"/>
</dbReference>
<dbReference type="Pfam" id="PF00376">
    <property type="entry name" value="MerR"/>
    <property type="match status" value="1"/>
</dbReference>
<organism evidence="5 6">
    <name type="scientific">Tistlia consotensis USBA 355</name>
    <dbReference type="NCBI Taxonomy" id="560819"/>
    <lineage>
        <taxon>Bacteria</taxon>
        <taxon>Pseudomonadati</taxon>
        <taxon>Pseudomonadota</taxon>
        <taxon>Alphaproteobacteria</taxon>
        <taxon>Rhodospirillales</taxon>
        <taxon>Rhodovibrionaceae</taxon>
        <taxon>Tistlia</taxon>
    </lineage>
</organism>
<feature type="domain" description="HTH merR-type" evidence="4">
    <location>
        <begin position="6"/>
        <end position="75"/>
    </location>
</feature>
<keyword evidence="1" id="KW-0805">Transcription regulation</keyword>
<evidence type="ECO:0000313" key="5">
    <source>
        <dbReference type="EMBL" id="SMF64087.1"/>
    </source>
</evidence>
<dbReference type="SUPFAM" id="SSF46955">
    <property type="entry name" value="Putative DNA-binding domain"/>
    <property type="match status" value="1"/>
</dbReference>
<gene>
    <name evidence="5" type="ORF">SAMN05428998_12529</name>
</gene>
<name>A0A1Y6CMS4_9PROT</name>
<evidence type="ECO:0000313" key="6">
    <source>
        <dbReference type="Proteomes" id="UP000192917"/>
    </source>
</evidence>
<dbReference type="InterPro" id="IPR000551">
    <property type="entry name" value="MerR-type_HTH_dom"/>
</dbReference>